<name>A0ABY8CDU1_9ARCH</name>
<evidence type="ECO:0000313" key="2">
    <source>
        <dbReference type="EMBL" id="WEL19383.1"/>
    </source>
</evidence>
<keyword evidence="3" id="KW-1185">Reference proteome</keyword>
<keyword evidence="1" id="KW-0472">Membrane</keyword>
<dbReference type="Proteomes" id="UP001218034">
    <property type="component" value="Chromosome"/>
</dbReference>
<feature type="transmembrane region" description="Helical" evidence="1">
    <location>
        <begin position="79"/>
        <end position="98"/>
    </location>
</feature>
<keyword evidence="1" id="KW-1133">Transmembrane helix</keyword>
<keyword evidence="1" id="KW-0812">Transmembrane</keyword>
<accession>A0ABY8CDU1</accession>
<evidence type="ECO:0000313" key="3">
    <source>
        <dbReference type="Proteomes" id="UP001218034"/>
    </source>
</evidence>
<reference evidence="2 3" key="1">
    <citation type="submission" date="2022-09" db="EMBL/GenBank/DDBJ databases">
        <title>Xylan utilization by haloarchaea-nanohaloarchaea associations.</title>
        <authorList>
            <person name="Yakimov M."/>
        </authorList>
    </citation>
    <scope>NUCLEOTIDE SEQUENCE [LARGE SCALE GENOMIC DNA]</scope>
    <source>
        <strain evidence="2 3">SVXNc</strain>
    </source>
</reference>
<proteinExistence type="predicted"/>
<dbReference type="InterPro" id="IPR019235">
    <property type="entry name" value="DUF2178_TM"/>
</dbReference>
<evidence type="ECO:0008006" key="4">
    <source>
        <dbReference type="Google" id="ProtNLM"/>
    </source>
</evidence>
<feature type="transmembrane region" description="Helical" evidence="1">
    <location>
        <begin position="7"/>
        <end position="27"/>
    </location>
</feature>
<protein>
    <recommendedName>
        <fullName evidence="4">DUF2178 domain-containing protein</fullName>
    </recommendedName>
</protein>
<dbReference type="Pfam" id="PF09946">
    <property type="entry name" value="DUF2178"/>
    <property type="match status" value="1"/>
</dbReference>
<dbReference type="GeneID" id="90589794"/>
<feature type="transmembrane region" description="Helical" evidence="1">
    <location>
        <begin position="33"/>
        <end position="51"/>
    </location>
</feature>
<sequence>MSDFPEVMRLATMLFVLPIWLIVTGFFAVEGMYLYALASVLFGLMMAYGAYQNIDSLRREDNLDDERAVEINRKAASSAFWTLFNIGLIWSLATGFYAESISGLGTLQTYDAYVAIPAALITYLCFRVYYRVYGLEADFWKLKL</sequence>
<feature type="transmembrane region" description="Helical" evidence="1">
    <location>
        <begin position="110"/>
        <end position="130"/>
    </location>
</feature>
<gene>
    <name evidence="2" type="ORF">SVXNc_0358</name>
</gene>
<dbReference type="RefSeq" id="WP_347722253.1">
    <property type="nucleotide sequence ID" value="NZ_CP104395.1"/>
</dbReference>
<dbReference type="EMBL" id="CP104395">
    <property type="protein sequence ID" value="WEL19383.1"/>
    <property type="molecule type" value="Genomic_DNA"/>
</dbReference>
<organism evidence="2 3">
    <name type="scientific">Candidatus Nanohalococcus occultus</name>
    <dbReference type="NCBI Taxonomy" id="2978047"/>
    <lineage>
        <taxon>Archaea</taxon>
        <taxon>Candidatus Nanohalarchaeota</taxon>
        <taxon>Candidatus Nanohalarchaeota incertae sedis</taxon>
        <taxon>Candidatus Nanohalococcus</taxon>
    </lineage>
</organism>
<evidence type="ECO:0000256" key="1">
    <source>
        <dbReference type="SAM" id="Phobius"/>
    </source>
</evidence>